<dbReference type="AlphaFoldDB" id="A0A367KM56"/>
<dbReference type="EMBL" id="PJQM01001076">
    <property type="protein sequence ID" value="RCI03286.1"/>
    <property type="molecule type" value="Genomic_DNA"/>
</dbReference>
<reference evidence="1 2" key="1">
    <citation type="journal article" date="2018" name="G3 (Bethesda)">
        <title>Phylogenetic and Phylogenomic Definition of Rhizopus Species.</title>
        <authorList>
            <person name="Gryganskyi A.P."/>
            <person name="Golan J."/>
            <person name="Dolatabadi S."/>
            <person name="Mondo S."/>
            <person name="Robb S."/>
            <person name="Idnurm A."/>
            <person name="Muszewska A."/>
            <person name="Steczkiewicz K."/>
            <person name="Masonjones S."/>
            <person name="Liao H.L."/>
            <person name="Gajdeczka M.T."/>
            <person name="Anike F."/>
            <person name="Vuek A."/>
            <person name="Anishchenko I.M."/>
            <person name="Voigt K."/>
            <person name="de Hoog G.S."/>
            <person name="Smith M.E."/>
            <person name="Heitman J."/>
            <person name="Vilgalys R."/>
            <person name="Stajich J.E."/>
        </authorList>
    </citation>
    <scope>NUCLEOTIDE SEQUENCE [LARGE SCALE GENOMIC DNA]</scope>
    <source>
        <strain evidence="1 2">LSU 92-RS-03</strain>
    </source>
</reference>
<sequence>MTIAFDQESLIKHASSVSLVDSRHSITTSLCTYQRRVSFDNVTNISPNYHSYTLKQSSQGFERTRRSRIFMVVIDLLRTSAKENIKIKDPLIFTLMNLIDEGDEIVVIGVQSSLHDTEQQTSLSKRKAQEIMDWIVEFHQGDHINMIVELTFGRPEIILEEMTRMYQPSMVIVGACNKIKYKHAYSGAGIFKYRLKHTHTPIVVVRDKQAVTMKPLVHPKHTLSERIREKLAKLNCTK</sequence>
<dbReference type="PANTHER" id="PTHR47815">
    <property type="entry name" value="UNIVERSAL STRESS PROTEIN A FAMILY PROTEIN C25B2.10"/>
    <property type="match status" value="1"/>
</dbReference>
<keyword evidence="2" id="KW-1185">Reference proteome</keyword>
<dbReference type="PANTHER" id="PTHR47815:SF1">
    <property type="entry name" value="UNIVERSAL STRESS PROTEIN A FAMILY PROTEIN C25B2.10"/>
    <property type="match status" value="1"/>
</dbReference>
<organism evidence="1 2">
    <name type="scientific">Rhizopus stolonifer</name>
    <name type="common">Rhizopus nigricans</name>
    <dbReference type="NCBI Taxonomy" id="4846"/>
    <lineage>
        <taxon>Eukaryota</taxon>
        <taxon>Fungi</taxon>
        <taxon>Fungi incertae sedis</taxon>
        <taxon>Mucoromycota</taxon>
        <taxon>Mucoromycotina</taxon>
        <taxon>Mucoromycetes</taxon>
        <taxon>Mucorales</taxon>
        <taxon>Mucorineae</taxon>
        <taxon>Rhizopodaceae</taxon>
        <taxon>Rhizopus</taxon>
    </lineage>
</organism>
<accession>A0A367KM56</accession>
<evidence type="ECO:0000313" key="1">
    <source>
        <dbReference type="EMBL" id="RCI03286.1"/>
    </source>
</evidence>
<dbReference type="OrthoDB" id="843225at2759"/>
<protein>
    <recommendedName>
        <fullName evidence="3">UspA domain-containing protein</fullName>
    </recommendedName>
</protein>
<evidence type="ECO:0008006" key="3">
    <source>
        <dbReference type="Google" id="ProtNLM"/>
    </source>
</evidence>
<dbReference type="STRING" id="4846.A0A367KM56"/>
<evidence type="ECO:0000313" key="2">
    <source>
        <dbReference type="Proteomes" id="UP000253551"/>
    </source>
</evidence>
<comment type="caution">
    <text evidence="1">The sequence shown here is derived from an EMBL/GenBank/DDBJ whole genome shotgun (WGS) entry which is preliminary data.</text>
</comment>
<gene>
    <name evidence="1" type="ORF">CU098_011938</name>
</gene>
<dbReference type="SUPFAM" id="SSF52402">
    <property type="entry name" value="Adenine nucleotide alpha hydrolases-like"/>
    <property type="match status" value="1"/>
</dbReference>
<name>A0A367KM56_RHIST</name>
<dbReference type="Proteomes" id="UP000253551">
    <property type="component" value="Unassembled WGS sequence"/>
</dbReference>
<proteinExistence type="predicted"/>